<evidence type="ECO:0000256" key="2">
    <source>
        <dbReference type="ARBA" id="ARBA00022448"/>
    </source>
</evidence>
<dbReference type="Pfam" id="PF03908">
    <property type="entry name" value="Sec20"/>
    <property type="match status" value="1"/>
</dbReference>
<accession>A0A9P6CIN3</accession>
<reference evidence="12" key="1">
    <citation type="submission" date="2020-11" db="EMBL/GenBank/DDBJ databases">
        <authorList>
            <consortium name="DOE Joint Genome Institute"/>
            <person name="Ahrendt S."/>
            <person name="Riley R."/>
            <person name="Andreopoulos W."/>
            <person name="Labutti K."/>
            <person name="Pangilinan J."/>
            <person name="Ruiz-Duenas F.J."/>
            <person name="Barrasa J.M."/>
            <person name="Sanchez-Garcia M."/>
            <person name="Camarero S."/>
            <person name="Miyauchi S."/>
            <person name="Serrano A."/>
            <person name="Linde D."/>
            <person name="Babiker R."/>
            <person name="Drula E."/>
            <person name="Ayuso-Fernandez I."/>
            <person name="Pacheco R."/>
            <person name="Padilla G."/>
            <person name="Ferreira P."/>
            <person name="Barriuso J."/>
            <person name="Kellner H."/>
            <person name="Castanera R."/>
            <person name="Alfaro M."/>
            <person name="Ramirez L."/>
            <person name="Pisabarro A.G."/>
            <person name="Kuo A."/>
            <person name="Tritt A."/>
            <person name="Lipzen A."/>
            <person name="He G."/>
            <person name="Yan M."/>
            <person name="Ng V."/>
            <person name="Cullen D."/>
            <person name="Martin F."/>
            <person name="Rosso M.-N."/>
            <person name="Henrissat B."/>
            <person name="Hibbett D."/>
            <person name="Martinez A.T."/>
            <person name="Grigoriev I.V."/>
        </authorList>
    </citation>
    <scope>NUCLEOTIDE SEQUENCE</scope>
    <source>
        <strain evidence="12">CBS 247.69</strain>
    </source>
</reference>
<dbReference type="GO" id="GO:0005789">
    <property type="term" value="C:endoplasmic reticulum membrane"/>
    <property type="evidence" value="ECO:0007669"/>
    <property type="project" value="UniProtKB-SubCell"/>
</dbReference>
<evidence type="ECO:0000313" key="12">
    <source>
        <dbReference type="EMBL" id="KAF9467826.1"/>
    </source>
</evidence>
<protein>
    <submittedName>
        <fullName evidence="12">Sec20-domain-containing protein</fullName>
    </submittedName>
</protein>
<evidence type="ECO:0000256" key="7">
    <source>
        <dbReference type="ARBA" id="ARBA00023054"/>
    </source>
</evidence>
<dbReference type="GO" id="GO:0031201">
    <property type="term" value="C:SNARE complex"/>
    <property type="evidence" value="ECO:0007669"/>
    <property type="project" value="TreeGrafter"/>
</dbReference>
<evidence type="ECO:0000256" key="1">
    <source>
        <dbReference type="ARBA" id="ARBA00004163"/>
    </source>
</evidence>
<evidence type="ECO:0000256" key="9">
    <source>
        <dbReference type="ARBA" id="ARBA00037934"/>
    </source>
</evidence>
<evidence type="ECO:0000313" key="13">
    <source>
        <dbReference type="Proteomes" id="UP000807353"/>
    </source>
</evidence>
<dbReference type="InterPro" id="IPR056173">
    <property type="entry name" value="Sec20_C"/>
</dbReference>
<evidence type="ECO:0000256" key="4">
    <source>
        <dbReference type="ARBA" id="ARBA00022824"/>
    </source>
</evidence>
<keyword evidence="3 10" id="KW-0812">Transmembrane</keyword>
<sequence length="339" mass="37336">MSPIPATLSEDILQLISLAERRQIDLDEFQIPRLRSCKGPLSLQQNTAAEVKDDIESFSQQVETLDLLIGDQKGIKTRAELGRRVEELQGILLRLRKDFRAALLESKQVIDSQSKSQRDELLASAAVTEKRNGKEKATDDILMKANDDVTDALRRTIGLMQGELERSVLTSQMLDSSTATLRSTSTVHDTLTSLMGTSKQLITVLEKSDWLDRMLLFSAFSFFILVVLFIIKQRILDRGLRVALWWTRFIPDFSGDTQLLNMEKGSILPDGISTASAVVSSLSTVATVTALSATSTPPIYSGAPNLDEHKFPSSSLPSLADVVADPPDSIPSSPIHIEL</sequence>
<dbReference type="PANTHER" id="PTHR12825:SF0">
    <property type="entry name" value="VESICLE TRANSPORT PROTEIN SEC20"/>
    <property type="match status" value="1"/>
</dbReference>
<gene>
    <name evidence="12" type="ORF">BDZ94DRAFT_1155408</name>
</gene>
<keyword evidence="4" id="KW-0256">Endoplasmic reticulum</keyword>
<comment type="similarity">
    <text evidence="9">Belongs to the SEC20 family.</text>
</comment>
<evidence type="ECO:0000256" key="6">
    <source>
        <dbReference type="ARBA" id="ARBA00022989"/>
    </source>
</evidence>
<keyword evidence="7" id="KW-0175">Coiled coil</keyword>
<dbReference type="GO" id="GO:0006890">
    <property type="term" value="P:retrograde vesicle-mediated transport, Golgi to endoplasmic reticulum"/>
    <property type="evidence" value="ECO:0007669"/>
    <property type="project" value="InterPro"/>
</dbReference>
<keyword evidence="5" id="KW-0931">ER-Golgi transport</keyword>
<keyword evidence="13" id="KW-1185">Reference proteome</keyword>
<organism evidence="12 13">
    <name type="scientific">Collybia nuda</name>
    <dbReference type="NCBI Taxonomy" id="64659"/>
    <lineage>
        <taxon>Eukaryota</taxon>
        <taxon>Fungi</taxon>
        <taxon>Dikarya</taxon>
        <taxon>Basidiomycota</taxon>
        <taxon>Agaricomycotina</taxon>
        <taxon>Agaricomycetes</taxon>
        <taxon>Agaricomycetidae</taxon>
        <taxon>Agaricales</taxon>
        <taxon>Tricholomatineae</taxon>
        <taxon>Clitocybaceae</taxon>
        <taxon>Collybia</taxon>
    </lineage>
</organism>
<feature type="transmembrane region" description="Helical" evidence="10">
    <location>
        <begin position="210"/>
        <end position="231"/>
    </location>
</feature>
<dbReference type="GO" id="GO:0005484">
    <property type="term" value="F:SNAP receptor activity"/>
    <property type="evidence" value="ECO:0007669"/>
    <property type="project" value="InterPro"/>
</dbReference>
<dbReference type="OrthoDB" id="46868at2759"/>
<evidence type="ECO:0000256" key="10">
    <source>
        <dbReference type="SAM" id="Phobius"/>
    </source>
</evidence>
<proteinExistence type="inferred from homology"/>
<evidence type="ECO:0000259" key="11">
    <source>
        <dbReference type="Pfam" id="PF03908"/>
    </source>
</evidence>
<dbReference type="AlphaFoldDB" id="A0A9P6CIN3"/>
<evidence type="ECO:0000256" key="8">
    <source>
        <dbReference type="ARBA" id="ARBA00023136"/>
    </source>
</evidence>
<name>A0A9P6CIN3_9AGAR</name>
<dbReference type="EMBL" id="MU150235">
    <property type="protein sequence ID" value="KAF9467826.1"/>
    <property type="molecule type" value="Genomic_DNA"/>
</dbReference>
<comment type="subcellular location">
    <subcellularLocation>
        <location evidence="1">Endoplasmic reticulum membrane</location>
        <topology evidence="1">Single-pass type IV membrane protein</topology>
    </subcellularLocation>
</comment>
<keyword evidence="6 10" id="KW-1133">Transmembrane helix</keyword>
<feature type="domain" description="Sec20 C-terminal" evidence="11">
    <location>
        <begin position="146"/>
        <end position="235"/>
    </location>
</feature>
<dbReference type="InterPro" id="IPR005606">
    <property type="entry name" value="Sec20"/>
</dbReference>
<evidence type="ECO:0000256" key="5">
    <source>
        <dbReference type="ARBA" id="ARBA00022892"/>
    </source>
</evidence>
<keyword evidence="8 10" id="KW-0472">Membrane</keyword>
<evidence type="ECO:0000256" key="3">
    <source>
        <dbReference type="ARBA" id="ARBA00022692"/>
    </source>
</evidence>
<dbReference type="PANTHER" id="PTHR12825">
    <property type="entry name" value="BNIP1-RELATED"/>
    <property type="match status" value="1"/>
</dbReference>
<dbReference type="Proteomes" id="UP000807353">
    <property type="component" value="Unassembled WGS sequence"/>
</dbReference>
<keyword evidence="2" id="KW-0813">Transport</keyword>
<comment type="caution">
    <text evidence="12">The sequence shown here is derived from an EMBL/GenBank/DDBJ whole genome shotgun (WGS) entry which is preliminary data.</text>
</comment>